<gene>
    <name evidence="9" type="ORF">Poly59_03440</name>
</gene>
<keyword evidence="10" id="KW-1185">Reference proteome</keyword>
<feature type="compositionally biased region" description="Polar residues" evidence="6">
    <location>
        <begin position="213"/>
        <end position="225"/>
    </location>
</feature>
<keyword evidence="8" id="KW-0732">Signal</keyword>
<comment type="subcellular location">
    <subcellularLocation>
        <location evidence="1">Cell membrane</location>
    </subcellularLocation>
</comment>
<dbReference type="Pfam" id="PF04347">
    <property type="entry name" value="FliO"/>
    <property type="match status" value="1"/>
</dbReference>
<dbReference type="OrthoDB" id="286691at2"/>
<keyword evidence="5 7" id="KW-0472">Membrane</keyword>
<name>A0A5C6FAB3_9BACT</name>
<evidence type="ECO:0000256" key="8">
    <source>
        <dbReference type="SAM" id="SignalP"/>
    </source>
</evidence>
<reference evidence="9 10" key="1">
    <citation type="submission" date="2019-02" db="EMBL/GenBank/DDBJ databases">
        <title>Deep-cultivation of Planctomycetes and their phenomic and genomic characterization uncovers novel biology.</title>
        <authorList>
            <person name="Wiegand S."/>
            <person name="Jogler M."/>
            <person name="Boedeker C."/>
            <person name="Pinto D."/>
            <person name="Vollmers J."/>
            <person name="Rivas-Marin E."/>
            <person name="Kohn T."/>
            <person name="Peeters S.H."/>
            <person name="Heuer A."/>
            <person name="Rast P."/>
            <person name="Oberbeckmann S."/>
            <person name="Bunk B."/>
            <person name="Jeske O."/>
            <person name="Meyerdierks A."/>
            <person name="Storesund J.E."/>
            <person name="Kallscheuer N."/>
            <person name="Luecker S."/>
            <person name="Lage O.M."/>
            <person name="Pohl T."/>
            <person name="Merkel B.J."/>
            <person name="Hornburger P."/>
            <person name="Mueller R.-W."/>
            <person name="Bruemmer F."/>
            <person name="Labrenz M."/>
            <person name="Spormann A.M."/>
            <person name="Op Den Camp H."/>
            <person name="Overmann J."/>
            <person name="Amann R."/>
            <person name="Jetten M.S.M."/>
            <person name="Mascher T."/>
            <person name="Medema M.H."/>
            <person name="Devos D.P."/>
            <person name="Kaster A.-K."/>
            <person name="Ovreas L."/>
            <person name="Rohde M."/>
            <person name="Galperin M.Y."/>
            <person name="Jogler C."/>
        </authorList>
    </citation>
    <scope>NUCLEOTIDE SEQUENCE [LARGE SCALE GENOMIC DNA]</scope>
    <source>
        <strain evidence="9 10">Poly59</strain>
    </source>
</reference>
<keyword evidence="3 7" id="KW-0812">Transmembrane</keyword>
<keyword evidence="9" id="KW-0969">Cilium</keyword>
<dbReference type="GO" id="GO:0044781">
    <property type="term" value="P:bacterial-type flagellum organization"/>
    <property type="evidence" value="ECO:0007669"/>
    <property type="project" value="InterPro"/>
</dbReference>
<comment type="caution">
    <text evidence="9">The sequence shown here is derived from an EMBL/GenBank/DDBJ whole genome shotgun (WGS) entry which is preliminary data.</text>
</comment>
<dbReference type="AlphaFoldDB" id="A0A5C6FAB3"/>
<keyword evidence="9" id="KW-0966">Cell projection</keyword>
<evidence type="ECO:0000313" key="10">
    <source>
        <dbReference type="Proteomes" id="UP000317977"/>
    </source>
</evidence>
<keyword evidence="9" id="KW-0282">Flagellum</keyword>
<evidence type="ECO:0000256" key="5">
    <source>
        <dbReference type="ARBA" id="ARBA00023136"/>
    </source>
</evidence>
<accession>A0A5C6FAB3</accession>
<protein>
    <submittedName>
        <fullName evidence="9">Flagellar biosynthesis protein, FliO</fullName>
    </submittedName>
</protein>
<evidence type="ECO:0000313" key="9">
    <source>
        <dbReference type="EMBL" id="TWU57437.1"/>
    </source>
</evidence>
<keyword evidence="2" id="KW-1003">Cell membrane</keyword>
<evidence type="ECO:0000256" key="1">
    <source>
        <dbReference type="ARBA" id="ARBA00004236"/>
    </source>
</evidence>
<feature type="signal peptide" evidence="8">
    <location>
        <begin position="1"/>
        <end position="28"/>
    </location>
</feature>
<dbReference type="InterPro" id="IPR022781">
    <property type="entry name" value="Flagellar_biosynth_FliO"/>
</dbReference>
<evidence type="ECO:0000256" key="7">
    <source>
        <dbReference type="SAM" id="Phobius"/>
    </source>
</evidence>
<evidence type="ECO:0000256" key="2">
    <source>
        <dbReference type="ARBA" id="ARBA00022475"/>
    </source>
</evidence>
<feature type="chain" id="PRO_5023132513" evidence="8">
    <location>
        <begin position="29"/>
        <end position="240"/>
    </location>
</feature>
<feature type="region of interest" description="Disordered" evidence="6">
    <location>
        <begin position="204"/>
        <end position="240"/>
    </location>
</feature>
<keyword evidence="4 7" id="KW-1133">Transmembrane helix</keyword>
<evidence type="ECO:0000256" key="6">
    <source>
        <dbReference type="SAM" id="MobiDB-lite"/>
    </source>
</evidence>
<feature type="transmembrane region" description="Helical" evidence="7">
    <location>
        <begin position="95"/>
        <end position="119"/>
    </location>
</feature>
<organism evidence="9 10">
    <name type="scientific">Rubripirellula reticaptiva</name>
    <dbReference type="NCBI Taxonomy" id="2528013"/>
    <lineage>
        <taxon>Bacteria</taxon>
        <taxon>Pseudomonadati</taxon>
        <taxon>Planctomycetota</taxon>
        <taxon>Planctomycetia</taxon>
        <taxon>Pirellulales</taxon>
        <taxon>Pirellulaceae</taxon>
        <taxon>Rubripirellula</taxon>
    </lineage>
</organism>
<evidence type="ECO:0000256" key="4">
    <source>
        <dbReference type="ARBA" id="ARBA00022989"/>
    </source>
</evidence>
<sequence length="240" mass="25705" precursor="true">MMSNSSRFPLLFLLVAISIGISHRTVSAQEMGTASVYARGSAMTVSNSGSTRGPISADPPTRMLDGKPTKFPAFHPQSELTKAEGESADEPKNHFAIPAVTVTSSLAVVLGLFAAMVWLTRKFGSRSIAPGAIPRDVVEHLGSSPIDARTRLTMIRCGSRILVLSQTATEVRQLSEITDPEEVRRLTAACLGDSKRNFASTLQSIEKEPATPGFTSEPQSFQTPAAETPRSRGRLFSTTA</sequence>
<dbReference type="Proteomes" id="UP000317977">
    <property type="component" value="Unassembled WGS sequence"/>
</dbReference>
<dbReference type="GO" id="GO:0016020">
    <property type="term" value="C:membrane"/>
    <property type="evidence" value="ECO:0007669"/>
    <property type="project" value="InterPro"/>
</dbReference>
<dbReference type="EMBL" id="SJPX01000001">
    <property type="protein sequence ID" value="TWU57437.1"/>
    <property type="molecule type" value="Genomic_DNA"/>
</dbReference>
<dbReference type="RefSeq" id="WP_146532339.1">
    <property type="nucleotide sequence ID" value="NZ_SJPX01000001.1"/>
</dbReference>
<proteinExistence type="predicted"/>
<evidence type="ECO:0000256" key="3">
    <source>
        <dbReference type="ARBA" id="ARBA00022692"/>
    </source>
</evidence>